<organism evidence="2 3">
    <name type="scientific">Providencia burhodogranariea DSM 19968</name>
    <dbReference type="NCBI Taxonomy" id="1141662"/>
    <lineage>
        <taxon>Bacteria</taxon>
        <taxon>Pseudomonadati</taxon>
        <taxon>Pseudomonadota</taxon>
        <taxon>Gammaproteobacteria</taxon>
        <taxon>Enterobacterales</taxon>
        <taxon>Morganellaceae</taxon>
        <taxon>Providencia</taxon>
    </lineage>
</organism>
<dbReference type="Gene3D" id="1.10.10.10">
    <property type="entry name" value="Winged helix-like DNA-binding domain superfamily/Winged helix DNA-binding domain"/>
    <property type="match status" value="1"/>
</dbReference>
<dbReference type="eggNOG" id="COG2932">
    <property type="taxonomic scope" value="Bacteria"/>
</dbReference>
<name>K8X7Z8_9GAMM</name>
<dbReference type="InterPro" id="IPR003314">
    <property type="entry name" value="Mu-type_HTH"/>
</dbReference>
<proteinExistence type="predicted"/>
<evidence type="ECO:0000313" key="2">
    <source>
        <dbReference type="EMBL" id="EKT64545.1"/>
    </source>
</evidence>
<accession>K8X7Z8</accession>
<protein>
    <submittedName>
        <fullName evidence="2">Phage Mu DNA-binding domain protein</fullName>
    </submittedName>
</protein>
<evidence type="ECO:0000259" key="1">
    <source>
        <dbReference type="PROSITE" id="PS51702"/>
    </source>
</evidence>
<evidence type="ECO:0000313" key="3">
    <source>
        <dbReference type="Proteomes" id="UP000009336"/>
    </source>
</evidence>
<dbReference type="EMBL" id="AKKL01000007">
    <property type="protein sequence ID" value="EKT64545.1"/>
    <property type="molecule type" value="Genomic_DNA"/>
</dbReference>
<dbReference type="HOGENOM" id="CLU_131585_0_0_6"/>
<dbReference type="AlphaFoldDB" id="K8X7Z8"/>
<sequence>MKINKEWFLAKELIHIPGFPTTPQGVNKRARLENWKKRAVAVPGARGRSFEYHIDNFSTEIQAVLNQSQSLSNGSELTLKEQEWLTLFRSLSESEQAFMLYTLRRKGIEWLVQQSELY</sequence>
<reference evidence="2 3" key="1">
    <citation type="journal article" date="2012" name="BMC Genomics">
        <title>Comparative genomics of bacteria in the genus Providencia isolated from wild Drosophila melanogaster.</title>
        <authorList>
            <person name="Galac M.R."/>
            <person name="Lazzaro B.P."/>
        </authorList>
    </citation>
    <scope>NUCLEOTIDE SEQUENCE [LARGE SCALE GENOMIC DNA]</scope>
    <source>
        <strain evidence="2 3">DSM 19968</strain>
    </source>
</reference>
<dbReference type="PROSITE" id="PS51702">
    <property type="entry name" value="HTH_MU"/>
    <property type="match status" value="1"/>
</dbReference>
<feature type="domain" description="HTH Mu-type" evidence="1">
    <location>
        <begin position="4"/>
        <end position="73"/>
    </location>
</feature>
<dbReference type="PATRIC" id="fig|1141662.3.peg.418"/>
<dbReference type="Pfam" id="PF02316">
    <property type="entry name" value="HTH_Tnp_Mu_1"/>
    <property type="match status" value="1"/>
</dbReference>
<dbReference type="Proteomes" id="UP000009336">
    <property type="component" value="Unassembled WGS sequence"/>
</dbReference>
<dbReference type="GO" id="GO:0003677">
    <property type="term" value="F:DNA binding"/>
    <property type="evidence" value="ECO:0007669"/>
    <property type="project" value="UniProtKB-KW"/>
</dbReference>
<keyword evidence="2" id="KW-0238">DNA-binding</keyword>
<dbReference type="SUPFAM" id="SSF46955">
    <property type="entry name" value="Putative DNA-binding domain"/>
    <property type="match status" value="1"/>
</dbReference>
<gene>
    <name evidence="2" type="ORF">OOA_02072</name>
</gene>
<comment type="caution">
    <text evidence="2">The sequence shown here is derived from an EMBL/GenBank/DDBJ whole genome shotgun (WGS) entry which is preliminary data.</text>
</comment>
<keyword evidence="3" id="KW-1185">Reference proteome</keyword>
<dbReference type="OrthoDB" id="5676324at2"/>
<dbReference type="InterPro" id="IPR036388">
    <property type="entry name" value="WH-like_DNA-bd_sf"/>
</dbReference>
<dbReference type="STRING" id="1141662.OOA_02072"/>
<dbReference type="InterPro" id="IPR009061">
    <property type="entry name" value="DNA-bd_dom_put_sf"/>
</dbReference>
<dbReference type="RefSeq" id="WP_008910461.1">
    <property type="nucleotide sequence ID" value="NZ_KB233222.1"/>
</dbReference>